<protein>
    <recommendedName>
        <fullName evidence="5">RRM domain-containing protein</fullName>
    </recommendedName>
</protein>
<dbReference type="InterPro" id="IPR035979">
    <property type="entry name" value="RBD_domain_sf"/>
</dbReference>
<reference evidence="6" key="1">
    <citation type="submission" date="2023-11" db="EMBL/GenBank/DDBJ databases">
        <authorList>
            <person name="De Vega J J."/>
            <person name="De Vega J J."/>
        </authorList>
    </citation>
    <scope>NUCLEOTIDE SEQUENCE</scope>
</reference>
<dbReference type="AlphaFoldDB" id="A0AAD2GSS0"/>
<dbReference type="Pfam" id="PF00076">
    <property type="entry name" value="RRM_1"/>
    <property type="match status" value="1"/>
</dbReference>
<name>A0AAD2GSS0_9AGAR</name>
<dbReference type="PROSITE" id="PS50102">
    <property type="entry name" value="RRM"/>
    <property type="match status" value="1"/>
</dbReference>
<feature type="compositionally biased region" description="Basic and acidic residues" evidence="3">
    <location>
        <begin position="520"/>
        <end position="548"/>
    </location>
</feature>
<evidence type="ECO:0000256" key="3">
    <source>
        <dbReference type="SAM" id="MobiDB-lite"/>
    </source>
</evidence>
<feature type="domain" description="RRM" evidence="5">
    <location>
        <begin position="701"/>
        <end position="792"/>
    </location>
</feature>
<feature type="compositionally biased region" description="Low complexity" evidence="3">
    <location>
        <begin position="657"/>
        <end position="668"/>
    </location>
</feature>
<gene>
    <name evidence="6" type="ORF">MYCIT1_LOCUS1934</name>
</gene>
<evidence type="ECO:0000256" key="2">
    <source>
        <dbReference type="PROSITE-ProRule" id="PRU00176"/>
    </source>
</evidence>
<feature type="region of interest" description="Disordered" evidence="3">
    <location>
        <begin position="90"/>
        <end position="120"/>
    </location>
</feature>
<proteinExistence type="predicted"/>
<sequence length="879" mass="93580">MPRCRGWSVHERGCLRLCTSLLALFHHFTVKYTYDRPPPFPTPSIGRPSLRTSAAAALPLRIPMSYAVPRPPPADESLLNKSLLDQLDAQADAEPVSSSASDDSSHDSPHPPFHTPTHTQDLQASKMAAYFPRASFTSFPNSTRAPGPRAPFRDQQPVNGPQYYPQQTEAFSPVLHPFDPRASFDFGGTAKPGAYPPLEFGSPPPSHQTAPKLNGYAAPYVNGSAGMHSQTPYGPHITSVSMGGINGAGIPPHSLANPPHEDICTIFVVGFPEDMQEREFQNMFTFSPGFEAATLKIPNKEYTAYGAQQQRALGGAGQYNGYAGSNDPYNLVTVNQGGVVVDGQNGITSWPAPPADEMGPQSGLSQAGSQGLSGNHFSGSVAPRKQIIGFAKFRTREEALGARDVLQGRRVDIDKGAVLKAEMAKKNLHTKRGVGPVGVGGSGLVINGMGSSLGMGVSNDIYDQLSPRDPLTLGMNGISPNAAAAFANGRMGWRSDDDDEPLMLHEERRQSVLNTLSLRARPDDDRPRLQDDSEAERLRRRDRDRRQGAFEAFAALRDENSGNHGPWDAVAGGIPGRRSTSPDTTPNTNNFYVNGGGPFAGEGPRALSSPPPSNEFGAPQYMGETQPTHRQERSQSSASEGSSDLERGMAKLGATNAPISIPGSSNGSASGGSNGGSPQLASPASSGSLGRGVVDQNPPINTLYVGNLPVLPNASSGAAGFTMEYLEVALRDLFTQCAGFRQMSFRPKPNGPMCFVEFEDVNYATKTLNELYGNTLNGMIKGGGIRLSYSKNPLGVRTPTSANGAPVSLATQQGISEAAFHPRLTSPPPPTQEYGVASFSAPRFFAASTDGPWSRRWEAPRSAFSPFSNSPTVEGETTS</sequence>
<feature type="region of interest" description="Disordered" evidence="3">
    <location>
        <begin position="514"/>
        <end position="693"/>
    </location>
</feature>
<dbReference type="SMART" id="SM00360">
    <property type="entry name" value="RRM"/>
    <property type="match status" value="2"/>
</dbReference>
<dbReference type="InterPro" id="IPR012677">
    <property type="entry name" value="Nucleotide-bd_a/b_plait_sf"/>
</dbReference>
<evidence type="ECO:0000256" key="1">
    <source>
        <dbReference type="ARBA" id="ARBA00022884"/>
    </source>
</evidence>
<feature type="region of interest" description="Disordered" evidence="3">
    <location>
        <begin position="352"/>
        <end position="371"/>
    </location>
</feature>
<feature type="signal peptide" evidence="4">
    <location>
        <begin position="1"/>
        <end position="33"/>
    </location>
</feature>
<dbReference type="EMBL" id="CAVNYO010000028">
    <property type="protein sequence ID" value="CAK5262876.1"/>
    <property type="molecule type" value="Genomic_DNA"/>
</dbReference>
<keyword evidence="4" id="KW-0732">Signal</keyword>
<evidence type="ECO:0000256" key="4">
    <source>
        <dbReference type="SAM" id="SignalP"/>
    </source>
</evidence>
<evidence type="ECO:0000313" key="6">
    <source>
        <dbReference type="EMBL" id="CAK5262876.1"/>
    </source>
</evidence>
<feature type="compositionally biased region" description="Polar residues" evidence="3">
    <location>
        <begin position="679"/>
        <end position="688"/>
    </location>
</feature>
<feature type="region of interest" description="Disordered" evidence="3">
    <location>
        <begin position="849"/>
        <end position="879"/>
    </location>
</feature>
<evidence type="ECO:0000259" key="5">
    <source>
        <dbReference type="PROSITE" id="PS50102"/>
    </source>
</evidence>
<comment type="caution">
    <text evidence="6">The sequence shown here is derived from an EMBL/GenBank/DDBJ whole genome shotgun (WGS) entry which is preliminary data.</text>
</comment>
<dbReference type="PANTHER" id="PTHR10501">
    <property type="entry name" value="U1 SMALL NUCLEAR RIBONUCLEOPROTEIN A/U2 SMALL NUCLEAR RIBONUCLEOPROTEIN B"/>
    <property type="match status" value="1"/>
</dbReference>
<organism evidence="6 7">
    <name type="scientific">Mycena citricolor</name>
    <dbReference type="NCBI Taxonomy" id="2018698"/>
    <lineage>
        <taxon>Eukaryota</taxon>
        <taxon>Fungi</taxon>
        <taxon>Dikarya</taxon>
        <taxon>Basidiomycota</taxon>
        <taxon>Agaricomycotina</taxon>
        <taxon>Agaricomycetes</taxon>
        <taxon>Agaricomycetidae</taxon>
        <taxon>Agaricales</taxon>
        <taxon>Marasmiineae</taxon>
        <taxon>Mycenaceae</taxon>
        <taxon>Mycena</taxon>
    </lineage>
</organism>
<feature type="compositionally biased region" description="Polar residues" evidence="3">
    <location>
        <begin position="865"/>
        <end position="879"/>
    </location>
</feature>
<dbReference type="SUPFAM" id="SSF54928">
    <property type="entry name" value="RNA-binding domain, RBD"/>
    <property type="match status" value="1"/>
</dbReference>
<accession>A0AAD2GSS0</accession>
<feature type="chain" id="PRO_5041945113" description="RRM domain-containing protein" evidence="4">
    <location>
        <begin position="34"/>
        <end position="879"/>
    </location>
</feature>
<dbReference type="GO" id="GO:0003723">
    <property type="term" value="F:RNA binding"/>
    <property type="evidence" value="ECO:0007669"/>
    <property type="project" value="UniProtKB-UniRule"/>
</dbReference>
<feature type="compositionally biased region" description="Low complexity" evidence="3">
    <location>
        <begin position="361"/>
        <end position="371"/>
    </location>
</feature>
<dbReference type="Proteomes" id="UP001295794">
    <property type="component" value="Unassembled WGS sequence"/>
</dbReference>
<evidence type="ECO:0000313" key="7">
    <source>
        <dbReference type="Proteomes" id="UP001295794"/>
    </source>
</evidence>
<dbReference type="Gene3D" id="3.30.70.330">
    <property type="match status" value="2"/>
</dbReference>
<keyword evidence="7" id="KW-1185">Reference proteome</keyword>
<keyword evidence="1 2" id="KW-0694">RNA-binding</keyword>
<dbReference type="InterPro" id="IPR000504">
    <property type="entry name" value="RRM_dom"/>
</dbReference>
<feature type="compositionally biased region" description="Low complexity" evidence="3">
    <location>
        <begin position="579"/>
        <end position="590"/>
    </location>
</feature>